<accession>A0A0G4EX75</accession>
<sequence length="240" mass="27691">MTELLTEAQAMTRLQLSPYAEQRSKWPAEGKHILAQFDDETVTVYQAYNPFIADYAVEHQRFGGDKFSFNRMSWIKTNFTWMMCRCGWASKKNQERVLALRLRRCFFDRLLGEAVHSSYQEIYGTREAWKAAIGETSVVMQWDPDHVPFTNDTLPRRAIQLGVRGDLLREMCTDALGSVEDVTDLVHTLDERCRNDVERLCTPTEDVYPVADDAVRFRLLFSHACGKNAEDAEQESEESC</sequence>
<evidence type="ECO:0000313" key="1">
    <source>
        <dbReference type="EMBL" id="CEM03398.1"/>
    </source>
</evidence>
<dbReference type="EMBL" id="CDMY01000340">
    <property type="protein sequence ID" value="CEM03398.1"/>
    <property type="molecule type" value="Genomic_DNA"/>
</dbReference>
<dbReference type="STRING" id="1169540.A0A0G4EX75"/>
<reference evidence="1 2" key="1">
    <citation type="submission" date="2014-11" db="EMBL/GenBank/DDBJ databases">
        <authorList>
            <person name="Zhu J."/>
            <person name="Qi W."/>
            <person name="Song R."/>
        </authorList>
    </citation>
    <scope>NUCLEOTIDE SEQUENCE [LARGE SCALE GENOMIC DNA]</scope>
</reference>
<dbReference type="Pfam" id="PF14124">
    <property type="entry name" value="DUF4291"/>
    <property type="match status" value="1"/>
</dbReference>
<dbReference type="InParanoid" id="A0A0G4EX75"/>
<dbReference type="VEuPathDB" id="CryptoDB:Vbra_13863"/>
<name>A0A0G4EX75_VITBC</name>
<dbReference type="OrthoDB" id="413653at2759"/>
<evidence type="ECO:0008006" key="3">
    <source>
        <dbReference type="Google" id="ProtNLM"/>
    </source>
</evidence>
<evidence type="ECO:0000313" key="2">
    <source>
        <dbReference type="Proteomes" id="UP000041254"/>
    </source>
</evidence>
<keyword evidence="2" id="KW-1185">Reference proteome</keyword>
<protein>
    <recommendedName>
        <fullName evidence="3">DUF4291 domain-containing protein</fullName>
    </recommendedName>
</protein>
<dbReference type="PANTHER" id="PTHR38567">
    <property type="entry name" value="DUF4291 DOMAIN-CONTAINING PROTEIN"/>
    <property type="match status" value="1"/>
</dbReference>
<dbReference type="OMA" id="HRSNWAR"/>
<dbReference type="InterPro" id="IPR025633">
    <property type="entry name" value="DUF4291"/>
</dbReference>
<proteinExistence type="predicted"/>
<dbReference type="Proteomes" id="UP000041254">
    <property type="component" value="Unassembled WGS sequence"/>
</dbReference>
<gene>
    <name evidence="1" type="ORF">Vbra_13863</name>
</gene>
<dbReference type="PANTHER" id="PTHR38567:SF1">
    <property type="entry name" value="DUF4291 DOMAIN-CONTAINING PROTEIN"/>
    <property type="match status" value="1"/>
</dbReference>
<dbReference type="AlphaFoldDB" id="A0A0G4EX75"/>
<organism evidence="1 2">
    <name type="scientific">Vitrella brassicaformis (strain CCMP3155)</name>
    <dbReference type="NCBI Taxonomy" id="1169540"/>
    <lineage>
        <taxon>Eukaryota</taxon>
        <taxon>Sar</taxon>
        <taxon>Alveolata</taxon>
        <taxon>Colpodellida</taxon>
        <taxon>Vitrellaceae</taxon>
        <taxon>Vitrella</taxon>
    </lineage>
</organism>
<dbReference type="PhylomeDB" id="A0A0G4EX75"/>